<name>A0A183EMG6_9BILA</name>
<dbReference type="EMBL" id="UYRT01094388">
    <property type="protein sequence ID" value="VDN39571.1"/>
    <property type="molecule type" value="Genomic_DNA"/>
</dbReference>
<reference evidence="3" key="1">
    <citation type="submission" date="2016-06" db="UniProtKB">
        <authorList>
            <consortium name="WormBaseParasite"/>
        </authorList>
    </citation>
    <scope>IDENTIFICATION</scope>
</reference>
<dbReference type="Gene3D" id="2.120.10.30">
    <property type="entry name" value="TolB, C-terminal domain"/>
    <property type="match status" value="1"/>
</dbReference>
<dbReference type="AlphaFoldDB" id="A0A183EMG6"/>
<organism evidence="3">
    <name type="scientific">Gongylonema pulchrum</name>
    <dbReference type="NCBI Taxonomy" id="637853"/>
    <lineage>
        <taxon>Eukaryota</taxon>
        <taxon>Metazoa</taxon>
        <taxon>Ecdysozoa</taxon>
        <taxon>Nematoda</taxon>
        <taxon>Chromadorea</taxon>
        <taxon>Rhabditida</taxon>
        <taxon>Spirurina</taxon>
        <taxon>Spiruromorpha</taxon>
        <taxon>Spiruroidea</taxon>
        <taxon>Gongylonematidae</taxon>
        <taxon>Gongylonema</taxon>
    </lineage>
</organism>
<proteinExistence type="predicted"/>
<protein>
    <submittedName>
        <fullName evidence="3">6-phosphogluconolactonase</fullName>
    </submittedName>
</protein>
<dbReference type="WBParaSite" id="GPUH_0002218401-mRNA-1">
    <property type="protein sequence ID" value="GPUH_0002218401-mRNA-1"/>
    <property type="gene ID" value="GPUH_0002218401"/>
</dbReference>
<reference evidence="1 2" key="2">
    <citation type="submission" date="2018-11" db="EMBL/GenBank/DDBJ databases">
        <authorList>
            <consortium name="Pathogen Informatics"/>
        </authorList>
    </citation>
    <scope>NUCLEOTIDE SEQUENCE [LARGE SCALE GENOMIC DNA]</scope>
</reference>
<evidence type="ECO:0000313" key="3">
    <source>
        <dbReference type="WBParaSite" id="GPUH_0002218401-mRNA-1"/>
    </source>
</evidence>
<accession>A0A183EMG6</accession>
<evidence type="ECO:0000313" key="2">
    <source>
        <dbReference type="Proteomes" id="UP000271098"/>
    </source>
</evidence>
<dbReference type="Proteomes" id="UP000271098">
    <property type="component" value="Unassembled WGS sequence"/>
</dbReference>
<evidence type="ECO:0000313" key="1">
    <source>
        <dbReference type="EMBL" id="VDN39571.1"/>
    </source>
</evidence>
<sequence length="76" mass="8286">MVAADGDVVQLSLAHAGGTNRHAAGNGDQSDIIALDFDPRRELMFWVDSQQRKVYRSALPKGSSFEIISIIGQEEV</sequence>
<keyword evidence="2" id="KW-1185">Reference proteome</keyword>
<gene>
    <name evidence="1" type="ORF">GPUH_LOCUS22157</name>
</gene>
<dbReference type="InterPro" id="IPR011042">
    <property type="entry name" value="6-blade_b-propeller_TolB-like"/>
</dbReference>